<sequence length="243" mass="26414">MKFLCIHGNGSNNAVMELQTGNSARTFLAFLRPRLTHFAAGLRYELEDQYEYEFVEAAVAVPMAADVTSLASPGQSFFGFYRPADFVNLRTAVDQLEDYIRTEGPFDGVLGFSAGCVVAALHILEMQRRREQQYDSGGAAVAGNDQPEPPPLPFRCAIFVCSAAVRGALEFLGGDPQAERIRIPTVHVMGSSDGVEPTGGQELSQLCDPVVRTVLVHDGGHEFPKGEQLIEMSHAIQRGLDVV</sequence>
<dbReference type="SUPFAM" id="SSF53474">
    <property type="entry name" value="alpha/beta-Hydrolases"/>
    <property type="match status" value="1"/>
</dbReference>
<dbReference type="GO" id="GO:0016787">
    <property type="term" value="F:hydrolase activity"/>
    <property type="evidence" value="ECO:0007669"/>
    <property type="project" value="UniProtKB-KW"/>
</dbReference>
<evidence type="ECO:0000313" key="3">
    <source>
        <dbReference type="EMBL" id="KAK8028522.1"/>
    </source>
</evidence>
<reference evidence="3 4" key="1">
    <citation type="submission" date="2023-01" db="EMBL/GenBank/DDBJ databases">
        <title>Analysis of 21 Apiospora genomes using comparative genomics revels a genus with tremendous synthesis potential of carbohydrate active enzymes and secondary metabolites.</title>
        <authorList>
            <person name="Sorensen T."/>
        </authorList>
    </citation>
    <scope>NUCLEOTIDE SEQUENCE [LARGE SCALE GENOMIC DNA]</scope>
    <source>
        <strain evidence="3 4">CBS 20057</strain>
    </source>
</reference>
<feature type="domain" description="Serine hydrolase" evidence="2">
    <location>
        <begin position="2"/>
        <end position="229"/>
    </location>
</feature>
<proteinExistence type="predicted"/>
<organism evidence="3 4">
    <name type="scientific">Apiospora marii</name>
    <dbReference type="NCBI Taxonomy" id="335849"/>
    <lineage>
        <taxon>Eukaryota</taxon>
        <taxon>Fungi</taxon>
        <taxon>Dikarya</taxon>
        <taxon>Ascomycota</taxon>
        <taxon>Pezizomycotina</taxon>
        <taxon>Sordariomycetes</taxon>
        <taxon>Xylariomycetidae</taxon>
        <taxon>Amphisphaeriales</taxon>
        <taxon>Apiosporaceae</taxon>
        <taxon>Apiospora</taxon>
    </lineage>
</organism>
<dbReference type="PANTHER" id="PTHR48070">
    <property type="entry name" value="ESTERASE OVCA2"/>
    <property type="match status" value="1"/>
</dbReference>
<evidence type="ECO:0000256" key="1">
    <source>
        <dbReference type="ARBA" id="ARBA00022801"/>
    </source>
</evidence>
<dbReference type="InterPro" id="IPR050593">
    <property type="entry name" value="LovG"/>
</dbReference>
<comment type="caution">
    <text evidence="3">The sequence shown here is derived from an EMBL/GenBank/DDBJ whole genome shotgun (WGS) entry which is preliminary data.</text>
</comment>
<dbReference type="EMBL" id="JAQQWI010000007">
    <property type="protein sequence ID" value="KAK8028522.1"/>
    <property type="molecule type" value="Genomic_DNA"/>
</dbReference>
<gene>
    <name evidence="3" type="ORF">PG991_005578</name>
</gene>
<keyword evidence="1 3" id="KW-0378">Hydrolase</keyword>
<dbReference type="PANTHER" id="PTHR48070:SF7">
    <property type="entry name" value="SERINE HYDROLASE FSH DOMAIN-CONTAINING PROTEIN-RELATED"/>
    <property type="match status" value="1"/>
</dbReference>
<dbReference type="InterPro" id="IPR005645">
    <property type="entry name" value="FSH-like_dom"/>
</dbReference>
<dbReference type="InterPro" id="IPR029058">
    <property type="entry name" value="AB_hydrolase_fold"/>
</dbReference>
<accession>A0ABR1S9K1</accession>
<dbReference type="Gene3D" id="3.40.50.1820">
    <property type="entry name" value="alpha/beta hydrolase"/>
    <property type="match status" value="1"/>
</dbReference>
<evidence type="ECO:0000313" key="4">
    <source>
        <dbReference type="Proteomes" id="UP001396898"/>
    </source>
</evidence>
<protein>
    <submittedName>
        <fullName evidence="3">Serine hydrolase FSH</fullName>
    </submittedName>
</protein>
<keyword evidence="4" id="KW-1185">Reference proteome</keyword>
<dbReference type="Proteomes" id="UP001396898">
    <property type="component" value="Unassembled WGS sequence"/>
</dbReference>
<name>A0ABR1S9K1_9PEZI</name>
<evidence type="ECO:0000259" key="2">
    <source>
        <dbReference type="Pfam" id="PF03959"/>
    </source>
</evidence>
<dbReference type="Pfam" id="PF03959">
    <property type="entry name" value="FSH1"/>
    <property type="match status" value="1"/>
</dbReference>